<evidence type="ECO:0000256" key="2">
    <source>
        <dbReference type="ARBA" id="ARBA00023043"/>
    </source>
</evidence>
<keyword evidence="6" id="KW-1185">Reference proteome</keyword>
<evidence type="ECO:0000313" key="6">
    <source>
        <dbReference type="Proteomes" id="UP000218231"/>
    </source>
</evidence>
<dbReference type="Gene3D" id="1.25.40.20">
    <property type="entry name" value="Ankyrin repeat-containing domain"/>
    <property type="match status" value="4"/>
</dbReference>
<feature type="region of interest" description="Disordered" evidence="4">
    <location>
        <begin position="15"/>
        <end position="44"/>
    </location>
</feature>
<protein>
    <submittedName>
        <fullName evidence="5">Uncharacterized protein</fullName>
    </submittedName>
</protein>
<feature type="repeat" description="ANK" evidence="3">
    <location>
        <begin position="170"/>
        <end position="202"/>
    </location>
</feature>
<keyword evidence="1" id="KW-0677">Repeat</keyword>
<dbReference type="STRING" id="2018661.A0A2A2J488"/>
<feature type="repeat" description="ANK" evidence="3">
    <location>
        <begin position="395"/>
        <end position="427"/>
    </location>
</feature>
<feature type="repeat" description="ANK" evidence="3">
    <location>
        <begin position="499"/>
        <end position="531"/>
    </location>
</feature>
<feature type="compositionally biased region" description="Basic and acidic residues" evidence="4">
    <location>
        <begin position="18"/>
        <end position="32"/>
    </location>
</feature>
<reference evidence="5 6" key="1">
    <citation type="journal article" date="2017" name="Curr. Biol.">
        <title>Genome architecture and evolution of a unichromosomal asexual nematode.</title>
        <authorList>
            <person name="Fradin H."/>
            <person name="Zegar C."/>
            <person name="Gutwein M."/>
            <person name="Lucas J."/>
            <person name="Kovtun M."/>
            <person name="Corcoran D."/>
            <person name="Baugh L.R."/>
            <person name="Kiontke K."/>
            <person name="Gunsalus K."/>
            <person name="Fitch D.H."/>
            <person name="Piano F."/>
        </authorList>
    </citation>
    <scope>NUCLEOTIDE SEQUENCE [LARGE SCALE GENOMIC DNA]</scope>
    <source>
        <strain evidence="5">PF1309</strain>
    </source>
</reference>
<dbReference type="SMART" id="SM00248">
    <property type="entry name" value="ANK"/>
    <property type="match status" value="12"/>
</dbReference>
<proteinExistence type="predicted"/>
<dbReference type="AlphaFoldDB" id="A0A2A2J488"/>
<name>A0A2A2J488_9BILA</name>
<dbReference type="PANTHER" id="PTHR24166">
    <property type="entry name" value="ROLLING PEBBLES, ISOFORM B"/>
    <property type="match status" value="1"/>
</dbReference>
<feature type="repeat" description="ANK" evidence="3">
    <location>
        <begin position="80"/>
        <end position="112"/>
    </location>
</feature>
<evidence type="ECO:0000313" key="5">
    <source>
        <dbReference type="EMBL" id="PAV56445.1"/>
    </source>
</evidence>
<dbReference type="InterPro" id="IPR050889">
    <property type="entry name" value="Dendritic_Spine_Reg/Scaffold"/>
</dbReference>
<dbReference type="Proteomes" id="UP000218231">
    <property type="component" value="Unassembled WGS sequence"/>
</dbReference>
<feature type="compositionally biased region" description="Polar residues" evidence="4">
    <location>
        <begin position="33"/>
        <end position="44"/>
    </location>
</feature>
<dbReference type="EMBL" id="LIAE01010700">
    <property type="protein sequence ID" value="PAV56445.1"/>
    <property type="molecule type" value="Genomic_DNA"/>
</dbReference>
<sequence length="568" mass="63811">MTGVAFDVEENLPLMDQTARKMDEDKDSRKSIDSGNPSSPRNLSSLINRYAKTGRTDMIKNILETYQYIPNLVNAPDSVDNNTPLHYAVRYGHVETVEYLLYKGADARAMNNDGLTSLHIAAKYSSDSSGMGSEIIYMNEEQYKKSVTKRIIDMLIYRQSDVDAQSEKSFNMTPLHFANMKNNEIAARALLDAGANINVKDRNELTPLLTACIHKKKLTEDSKIIKWLVDAGSNLGMRDNRRNNPFHISAFYGNWVIIKILLDVIKSRYASDRDLQRMIFLQNNEGKTPLRLAVEGNHPVTVKTILQEYTEKNENFMQVDPDLLHFVASKGYLAIASNLVENGYRADLHISDVYRLPLHNAAKNNHVELIEFLTKLDYSNLTETKENVINEVDASGMTPLMLAATSNALAAVDALIKLGADIWEIDNEGRSVLHIAAKYGAVDVTKRIMEAVREEVLSLMSDEPRVKPKGMSLRNEAEWSAEKLIKERQLSMVNRPNNEGDTPMFAAAANGYTDMMFYLHDMGADLSQLNEDEETALHQAASALGATNAGLIFICQINCKFIWLQFVN</sequence>
<dbReference type="InterPro" id="IPR002110">
    <property type="entry name" value="Ankyrin_rpt"/>
</dbReference>
<dbReference type="PROSITE" id="PS50088">
    <property type="entry name" value="ANK_REPEAT"/>
    <property type="match status" value="4"/>
</dbReference>
<dbReference type="SUPFAM" id="SSF48403">
    <property type="entry name" value="Ankyrin repeat"/>
    <property type="match status" value="2"/>
</dbReference>
<dbReference type="PANTHER" id="PTHR24166:SF48">
    <property type="entry name" value="PROTEIN VAPYRIN"/>
    <property type="match status" value="1"/>
</dbReference>
<evidence type="ECO:0000256" key="3">
    <source>
        <dbReference type="PROSITE-ProRule" id="PRU00023"/>
    </source>
</evidence>
<evidence type="ECO:0000256" key="4">
    <source>
        <dbReference type="SAM" id="MobiDB-lite"/>
    </source>
</evidence>
<dbReference type="PRINTS" id="PR01415">
    <property type="entry name" value="ANKYRIN"/>
</dbReference>
<comment type="caution">
    <text evidence="5">The sequence shown here is derived from an EMBL/GenBank/DDBJ whole genome shotgun (WGS) entry which is preliminary data.</text>
</comment>
<dbReference type="PROSITE" id="PS50297">
    <property type="entry name" value="ANK_REP_REGION"/>
    <property type="match status" value="4"/>
</dbReference>
<dbReference type="InterPro" id="IPR036770">
    <property type="entry name" value="Ankyrin_rpt-contain_sf"/>
</dbReference>
<accession>A0A2A2J488</accession>
<gene>
    <name evidence="5" type="ORF">WR25_06773</name>
</gene>
<organism evidence="5 6">
    <name type="scientific">Diploscapter pachys</name>
    <dbReference type="NCBI Taxonomy" id="2018661"/>
    <lineage>
        <taxon>Eukaryota</taxon>
        <taxon>Metazoa</taxon>
        <taxon>Ecdysozoa</taxon>
        <taxon>Nematoda</taxon>
        <taxon>Chromadorea</taxon>
        <taxon>Rhabditida</taxon>
        <taxon>Rhabditina</taxon>
        <taxon>Rhabditomorpha</taxon>
        <taxon>Rhabditoidea</taxon>
        <taxon>Rhabditidae</taxon>
        <taxon>Diploscapter</taxon>
    </lineage>
</organism>
<keyword evidence="2 3" id="KW-0040">ANK repeat</keyword>
<evidence type="ECO:0000256" key="1">
    <source>
        <dbReference type="ARBA" id="ARBA00022737"/>
    </source>
</evidence>
<dbReference type="Pfam" id="PF12796">
    <property type="entry name" value="Ank_2"/>
    <property type="match status" value="4"/>
</dbReference>
<dbReference type="Pfam" id="PF00023">
    <property type="entry name" value="Ank"/>
    <property type="match status" value="1"/>
</dbReference>
<dbReference type="OrthoDB" id="5803825at2759"/>